<dbReference type="SUPFAM" id="SSF46565">
    <property type="entry name" value="Chaperone J-domain"/>
    <property type="match status" value="1"/>
</dbReference>
<keyword evidence="2" id="KW-0175">Coiled coil</keyword>
<keyword evidence="3" id="KW-0812">Transmembrane</keyword>
<name>A0AAN0Y295_VIBNA</name>
<protein>
    <submittedName>
        <fullName evidence="5">Molecular chaperone DnaJ</fullName>
    </submittedName>
</protein>
<keyword evidence="3" id="KW-1133">Transmembrane helix</keyword>
<dbReference type="CDD" id="cd06257">
    <property type="entry name" value="DnaJ"/>
    <property type="match status" value="1"/>
</dbReference>
<dbReference type="Gene3D" id="1.10.287.110">
    <property type="entry name" value="DnaJ domain"/>
    <property type="match status" value="1"/>
</dbReference>
<dbReference type="InterPro" id="IPR036869">
    <property type="entry name" value="J_dom_sf"/>
</dbReference>
<keyword evidence="6" id="KW-1185">Reference proteome</keyword>
<proteinExistence type="predicted"/>
<gene>
    <name evidence="5" type="ORF">BA890_06090</name>
</gene>
<evidence type="ECO:0000256" key="1">
    <source>
        <dbReference type="ARBA" id="ARBA00023186"/>
    </source>
</evidence>
<dbReference type="SUPFAM" id="SSF81901">
    <property type="entry name" value="HCP-like"/>
    <property type="match status" value="1"/>
</dbReference>
<dbReference type="GeneID" id="70912587"/>
<feature type="coiled-coil region" evidence="2">
    <location>
        <begin position="219"/>
        <end position="253"/>
    </location>
</feature>
<evidence type="ECO:0000256" key="3">
    <source>
        <dbReference type="SAM" id="Phobius"/>
    </source>
</evidence>
<evidence type="ECO:0000313" key="6">
    <source>
        <dbReference type="Proteomes" id="UP000092741"/>
    </source>
</evidence>
<dbReference type="KEGG" id="vna:PN96_07260"/>
<dbReference type="Proteomes" id="UP000092741">
    <property type="component" value="Chromosome 1"/>
</dbReference>
<dbReference type="EMBL" id="CP016345">
    <property type="protein sequence ID" value="ANQ12347.1"/>
    <property type="molecule type" value="Genomic_DNA"/>
</dbReference>
<keyword evidence="4" id="KW-0732">Signal</keyword>
<reference evidence="5 6" key="1">
    <citation type="submission" date="2016-07" db="EMBL/GenBank/DDBJ databases">
        <title>Developing Vibrio natriegens as a novel, fast-growing host for biotechnology.</title>
        <authorList>
            <person name="Weinstock M.T."/>
            <person name="Hesek E.D."/>
            <person name="Wilson C.M."/>
            <person name="Gibson D.G."/>
        </authorList>
    </citation>
    <scope>NUCLEOTIDE SEQUENCE [LARGE SCALE GENOMIC DNA]</scope>
    <source>
        <strain evidence="5 6">ATCC 14048</strain>
    </source>
</reference>
<accession>A0AAN0Y295</accession>
<evidence type="ECO:0000313" key="5">
    <source>
        <dbReference type="EMBL" id="ANQ12347.1"/>
    </source>
</evidence>
<dbReference type="InterPro" id="IPR001623">
    <property type="entry name" value="DnaJ_domain"/>
</dbReference>
<feature type="signal peptide" evidence="4">
    <location>
        <begin position="1"/>
        <end position="21"/>
    </location>
</feature>
<evidence type="ECO:0000256" key="2">
    <source>
        <dbReference type="SAM" id="Coils"/>
    </source>
</evidence>
<sequence length="318" mass="36230">MAFKTVFLFILSTCLSSLIFASQSPYSAEDQFKLAMKSGSTSPEETRYWLEQSASQGYLPAQKQLAEDYTLGLTGSVSYPQAAYWLSSIALSDPADSGYALASFLEKHQQNITTDDLIEAWYQLSAKQNKDAEIAYNHFLEQRFNQLRAKQVSAMTELDQSSAEAQPMQSDEINQAKVFSAEPFLAIGFCGLMLSAGWFWYRNQQHKRKLQLVDEENRTRQLDVQVKELEFTNKQLERQLEQVIREFKKVKSESAPHDLTIACAVFGYTPNSIPQAQAVKLRYRQLSRLYHPDAQGSEAEMKRLNQAFRIITQNVTKA</sequence>
<dbReference type="Gene3D" id="1.25.40.10">
    <property type="entry name" value="Tetratricopeptide repeat domain"/>
    <property type="match status" value="1"/>
</dbReference>
<evidence type="ECO:0000256" key="4">
    <source>
        <dbReference type="SAM" id="SignalP"/>
    </source>
</evidence>
<keyword evidence="3" id="KW-0472">Membrane</keyword>
<feature type="chain" id="PRO_5043054092" evidence="4">
    <location>
        <begin position="22"/>
        <end position="318"/>
    </location>
</feature>
<organism evidence="5 6">
    <name type="scientific">Vibrio natriegens NBRC 15636 = ATCC 14048 = DSM 759</name>
    <dbReference type="NCBI Taxonomy" id="1219067"/>
    <lineage>
        <taxon>Bacteria</taxon>
        <taxon>Pseudomonadati</taxon>
        <taxon>Pseudomonadota</taxon>
        <taxon>Gammaproteobacteria</taxon>
        <taxon>Vibrionales</taxon>
        <taxon>Vibrionaceae</taxon>
        <taxon>Vibrio</taxon>
    </lineage>
</organism>
<feature type="transmembrane region" description="Helical" evidence="3">
    <location>
        <begin position="184"/>
        <end position="201"/>
    </location>
</feature>
<dbReference type="AlphaFoldDB" id="A0AAN0Y295"/>
<dbReference type="RefSeq" id="WP_024372847.1">
    <property type="nucleotide sequence ID" value="NZ_ATFJ01000001.1"/>
</dbReference>
<keyword evidence="1" id="KW-0143">Chaperone</keyword>
<dbReference type="InterPro" id="IPR011990">
    <property type="entry name" value="TPR-like_helical_dom_sf"/>
</dbReference>